<dbReference type="Gene3D" id="3.60.10.10">
    <property type="entry name" value="Endonuclease/exonuclease/phosphatase"/>
    <property type="match status" value="1"/>
</dbReference>
<protein>
    <recommendedName>
        <fullName evidence="2">Endonuclease/exonuclease/phosphatase domain-containing protein</fullName>
    </recommendedName>
</protein>
<organism evidence="3 4">
    <name type="scientific">Rubellicoccus peritrichatus</name>
    <dbReference type="NCBI Taxonomy" id="3080537"/>
    <lineage>
        <taxon>Bacteria</taxon>
        <taxon>Pseudomonadati</taxon>
        <taxon>Verrucomicrobiota</taxon>
        <taxon>Opitutia</taxon>
        <taxon>Puniceicoccales</taxon>
        <taxon>Cerasicoccaceae</taxon>
        <taxon>Rubellicoccus</taxon>
    </lineage>
</organism>
<keyword evidence="4" id="KW-1185">Reference proteome</keyword>
<dbReference type="PANTHER" id="PTHR42834:SF1">
    <property type="entry name" value="ENDONUCLEASE_EXONUCLEASE_PHOSPHATASE FAMILY PROTEIN (AFU_ORTHOLOGUE AFUA_3G09210)"/>
    <property type="match status" value="1"/>
</dbReference>
<dbReference type="PANTHER" id="PTHR42834">
    <property type="entry name" value="ENDONUCLEASE/EXONUCLEASE/PHOSPHATASE FAMILY PROTEIN (AFU_ORTHOLOGUE AFUA_3G09210)"/>
    <property type="match status" value="1"/>
</dbReference>
<dbReference type="GO" id="GO:0003824">
    <property type="term" value="F:catalytic activity"/>
    <property type="evidence" value="ECO:0007669"/>
    <property type="project" value="InterPro"/>
</dbReference>
<dbReference type="SUPFAM" id="SSF56219">
    <property type="entry name" value="DNase I-like"/>
    <property type="match status" value="1"/>
</dbReference>
<evidence type="ECO:0000313" key="3">
    <source>
        <dbReference type="EMBL" id="WOO41753.1"/>
    </source>
</evidence>
<feature type="chain" id="PRO_5042893757" description="Endonuclease/exonuclease/phosphatase domain-containing protein" evidence="1">
    <location>
        <begin position="21"/>
        <end position="508"/>
    </location>
</feature>
<proteinExistence type="predicted"/>
<gene>
    <name evidence="3" type="ORF">RZN69_01535</name>
</gene>
<keyword evidence="1" id="KW-0732">Signal</keyword>
<dbReference type="InterPro" id="IPR036691">
    <property type="entry name" value="Endo/exonu/phosph_ase_sf"/>
</dbReference>
<accession>A0AAQ3QRX3</accession>
<sequence>MRIAPLIAFLVLVTAATIQAQDRFTVMVYNVENLFDADGVAQYSDYQTDSIENPNRYTPRKLLTKIQNIATTLKAVNNGRGPDIVLFQEFERDFTPGEQPVDYKALLKPFENTTVDAMLTGNVNPTVADLPVEALVLKYFEDNGLDGYHVAVSAPVDDIENAKAHTNATFTRFPILSSNSYPTPNAREILVTTVDVEGAELVLINNHWKSGASRSSTEGSRVANAKDTRKVLEAILKENPTADIIIGGDLNTYYNSAEYFPVKKDWQRKDYAMKALGSQGDELAIRKEDGPDLYNLWFELPPKDRKSEFYQGSWGTLMQMLITRGLYDGAGVRYVDGSFHALIIPGVNVGGEWEAPREWYFLGEAGGGFSDHLPLVAEFEIVHESMPGTYSDLNEPSLAELGPAWIPSVDLVKTSQKIYPDSSTLEDTSDKDIAENYGELFEVKAEVVHFNPILVRIGKRNYEVYAYQPEVRQKLGQFLPGDKATFLGELSEHSGKPQFLVHDESWVR</sequence>
<dbReference type="KEGG" id="puo:RZN69_01535"/>
<reference evidence="3 4" key="1">
    <citation type="submission" date="2023-10" db="EMBL/GenBank/DDBJ databases">
        <title>Rubellicoccus peritrichatus gen. nov., sp. nov., isolated from an algae of coral reef tank.</title>
        <authorList>
            <person name="Luo J."/>
        </authorList>
    </citation>
    <scope>NUCLEOTIDE SEQUENCE [LARGE SCALE GENOMIC DNA]</scope>
    <source>
        <strain evidence="3 4">CR14</strain>
    </source>
</reference>
<evidence type="ECO:0000313" key="4">
    <source>
        <dbReference type="Proteomes" id="UP001304300"/>
    </source>
</evidence>
<feature type="domain" description="Endonuclease/exonuclease/phosphatase" evidence="2">
    <location>
        <begin position="184"/>
        <end position="378"/>
    </location>
</feature>
<dbReference type="EMBL" id="CP136920">
    <property type="protein sequence ID" value="WOO41753.1"/>
    <property type="molecule type" value="Genomic_DNA"/>
</dbReference>
<dbReference type="Pfam" id="PF19580">
    <property type="entry name" value="Exo_endo_phos_3"/>
    <property type="match status" value="1"/>
</dbReference>
<name>A0AAQ3QRX3_9BACT</name>
<evidence type="ECO:0000256" key="1">
    <source>
        <dbReference type="SAM" id="SignalP"/>
    </source>
</evidence>
<dbReference type="AlphaFoldDB" id="A0AAQ3QRX3"/>
<dbReference type="InterPro" id="IPR005135">
    <property type="entry name" value="Endo/exonuclease/phosphatase"/>
</dbReference>
<dbReference type="Proteomes" id="UP001304300">
    <property type="component" value="Chromosome"/>
</dbReference>
<evidence type="ECO:0000259" key="2">
    <source>
        <dbReference type="Pfam" id="PF19580"/>
    </source>
</evidence>
<feature type="signal peptide" evidence="1">
    <location>
        <begin position="1"/>
        <end position="20"/>
    </location>
</feature>
<dbReference type="RefSeq" id="WP_317834237.1">
    <property type="nucleotide sequence ID" value="NZ_CP136920.1"/>
</dbReference>